<dbReference type="Gramene" id="KCW53800">
    <property type="protein sequence ID" value="KCW53800"/>
    <property type="gene ID" value="EUGRSUZ_J03042"/>
</dbReference>
<dbReference type="Gene3D" id="3.30.40.10">
    <property type="entry name" value="Zinc/RING finger domain, C3HC4 (zinc finger)"/>
    <property type="match status" value="1"/>
</dbReference>
<dbReference type="PANTHER" id="PTHR31197">
    <property type="entry name" value="OS01G0612600 PROTEIN"/>
    <property type="match status" value="1"/>
</dbReference>
<reference evidence="2" key="1">
    <citation type="submission" date="2013-07" db="EMBL/GenBank/DDBJ databases">
        <title>The genome of Eucalyptus grandis.</title>
        <authorList>
            <person name="Schmutz J."/>
            <person name="Hayes R."/>
            <person name="Myburg A."/>
            <person name="Tuskan G."/>
            <person name="Grattapaglia D."/>
            <person name="Rokhsar D.S."/>
        </authorList>
    </citation>
    <scope>NUCLEOTIDE SEQUENCE</scope>
    <source>
        <tissue evidence="2">Leaf extractions</tissue>
    </source>
</reference>
<gene>
    <name evidence="2" type="ORF">EUGRSUZ_J03042</name>
</gene>
<dbReference type="GO" id="GO:0003700">
    <property type="term" value="F:DNA-binding transcription factor activity"/>
    <property type="evidence" value="ECO:0000318"/>
    <property type="project" value="GO_Central"/>
</dbReference>
<feature type="region of interest" description="Disordered" evidence="1">
    <location>
        <begin position="1"/>
        <end position="37"/>
    </location>
</feature>
<dbReference type="eggNOG" id="ENOG502QSES">
    <property type="taxonomic scope" value="Eukaryota"/>
</dbReference>
<dbReference type="AlphaFoldDB" id="A0A059AK64"/>
<dbReference type="InterPro" id="IPR013083">
    <property type="entry name" value="Znf_RING/FYVE/PHD"/>
</dbReference>
<dbReference type="GO" id="GO:0005634">
    <property type="term" value="C:nucleus"/>
    <property type="evidence" value="ECO:0000318"/>
    <property type="project" value="GO_Central"/>
</dbReference>
<accession>A0A059AK64</accession>
<evidence type="ECO:0000256" key="1">
    <source>
        <dbReference type="SAM" id="MobiDB-lite"/>
    </source>
</evidence>
<organism evidence="2">
    <name type="scientific">Eucalyptus grandis</name>
    <name type="common">Flooded gum</name>
    <dbReference type="NCBI Taxonomy" id="71139"/>
    <lineage>
        <taxon>Eukaryota</taxon>
        <taxon>Viridiplantae</taxon>
        <taxon>Streptophyta</taxon>
        <taxon>Embryophyta</taxon>
        <taxon>Tracheophyta</taxon>
        <taxon>Spermatophyta</taxon>
        <taxon>Magnoliopsida</taxon>
        <taxon>eudicotyledons</taxon>
        <taxon>Gunneridae</taxon>
        <taxon>Pentapetalae</taxon>
        <taxon>rosids</taxon>
        <taxon>malvids</taxon>
        <taxon>Myrtales</taxon>
        <taxon>Myrtaceae</taxon>
        <taxon>Myrtoideae</taxon>
        <taxon>Eucalypteae</taxon>
        <taxon>Eucalyptus</taxon>
    </lineage>
</organism>
<feature type="compositionally biased region" description="Polar residues" evidence="1">
    <location>
        <begin position="22"/>
        <end position="36"/>
    </location>
</feature>
<dbReference type="PANTHER" id="PTHR31197:SF5">
    <property type="entry name" value="OS01G0612600 PROTEIN"/>
    <property type="match status" value="1"/>
</dbReference>
<proteinExistence type="predicted"/>
<protein>
    <submittedName>
        <fullName evidence="2">Uncharacterized protein</fullName>
    </submittedName>
</protein>
<dbReference type="InParanoid" id="A0A059AK64"/>
<dbReference type="InterPro" id="IPR012866">
    <property type="entry name" value="DUF1644"/>
</dbReference>
<dbReference type="EMBL" id="KK198762">
    <property type="protein sequence ID" value="KCW53800.1"/>
    <property type="molecule type" value="Genomic_DNA"/>
</dbReference>
<evidence type="ECO:0000313" key="2">
    <source>
        <dbReference type="EMBL" id="KCW53800.1"/>
    </source>
</evidence>
<name>A0A059AK64_EUCGR</name>
<dbReference type="STRING" id="71139.A0A059AK64"/>
<sequence>MSKDSTVRSIVDHGSSAAPDPCSSQQIKLRDSNNPVDSAENIREWEEARCPICMEHPHNAVILKCSSQGCQPYMCNTSHHHSNCLDQFNNRSPVLSPSIALPSSIVLCGSDLDSKLVCPLCRGKILGWDVSEAARQYMDSKPRSCSLETCMFVGTYSELTKHARSEHPHMRPSEVDPSRQRDWTRLERETDLEDLWSTIGSGSHDWTMLEQETDLEDLWSTLESDFIEDETYAGHLSMTEYWFEDDWSSFLSWPLYRAEVGNAFVFQSLGQGRRQMHAGHLFMAENESLDPMLLLEVVWSFSSSRALSAAEIVKELLSQSLDRGHRQMRSRMPAQRTPWGRYGYESNGSVRRANFSATRCNAQRLRRRDRRWSASSNRW</sequence>
<dbReference type="Pfam" id="PF07800">
    <property type="entry name" value="DUF1644"/>
    <property type="match status" value="1"/>
</dbReference>